<feature type="region of interest" description="Disordered" evidence="6">
    <location>
        <begin position="232"/>
        <end position="255"/>
    </location>
</feature>
<dbReference type="Gene3D" id="2.60.120.290">
    <property type="entry name" value="Spermadhesin, CUB domain"/>
    <property type="match status" value="2"/>
</dbReference>
<dbReference type="InterPro" id="IPR035976">
    <property type="entry name" value="Sushi/SCR/CCP_sf"/>
</dbReference>
<keyword evidence="1 5" id="KW-0768">Sushi</keyword>
<feature type="domain" description="CUB" evidence="7">
    <location>
        <begin position="149"/>
        <end position="209"/>
    </location>
</feature>
<dbReference type="InterPro" id="IPR000859">
    <property type="entry name" value="CUB_dom"/>
</dbReference>
<sequence>MTLEMPEIAVTFTGPNLPSPIISSKNWLRLHFTSDGNHKLRGFSAQYQVKKMTELKSRGVKMLPSKDNHHKISVLSQMGVAQGHNMCPDPGIPDRGKRKGSDFRRGATVHFSCDEGYELQGSKSISCLRVTDSYVGWSDDRPICRAPMCGGQLRGPGGVITSPNYPVQYDNNANCTWVIAAADPSKAINFEVVFKATRLLFPAKICFYEDGARLFVLFRDGMGFYSCRSVPARGDAGSGRRLRRNRKRGVGRERDTALLDLNPTS</sequence>
<evidence type="ECO:0000259" key="8">
    <source>
        <dbReference type="PROSITE" id="PS50923"/>
    </source>
</evidence>
<dbReference type="AlphaFoldDB" id="A0A9N7VKK8"/>
<reference evidence="9" key="1">
    <citation type="submission" date="2020-03" db="EMBL/GenBank/DDBJ databases">
        <authorList>
            <person name="Weist P."/>
        </authorList>
    </citation>
    <scope>NUCLEOTIDE SEQUENCE</scope>
</reference>
<dbReference type="PROSITE" id="PS50923">
    <property type="entry name" value="SUSHI"/>
    <property type="match status" value="1"/>
</dbReference>
<evidence type="ECO:0000313" key="9">
    <source>
        <dbReference type="EMBL" id="CAB1450923.1"/>
    </source>
</evidence>
<dbReference type="SMART" id="SM00032">
    <property type="entry name" value="CCP"/>
    <property type="match status" value="1"/>
</dbReference>
<evidence type="ECO:0000256" key="5">
    <source>
        <dbReference type="PROSITE-ProRule" id="PRU00302"/>
    </source>
</evidence>
<evidence type="ECO:0000259" key="7">
    <source>
        <dbReference type="PROSITE" id="PS01180"/>
    </source>
</evidence>
<dbReference type="InterPro" id="IPR035914">
    <property type="entry name" value="Sperma_CUB_dom_sf"/>
</dbReference>
<keyword evidence="10" id="KW-1185">Reference proteome</keyword>
<keyword evidence="3" id="KW-0677">Repeat</keyword>
<gene>
    <name evidence="9" type="ORF">PLEPLA_LOCUS38615</name>
</gene>
<dbReference type="SUPFAM" id="SSF49854">
    <property type="entry name" value="Spermadhesin, CUB domain"/>
    <property type="match status" value="2"/>
</dbReference>
<evidence type="ECO:0000256" key="2">
    <source>
        <dbReference type="ARBA" id="ARBA00022729"/>
    </source>
</evidence>
<proteinExistence type="predicted"/>
<feature type="compositionally biased region" description="Basic residues" evidence="6">
    <location>
        <begin position="240"/>
        <end position="249"/>
    </location>
</feature>
<dbReference type="SUPFAM" id="SSF57535">
    <property type="entry name" value="Complement control module/SCR domain"/>
    <property type="match status" value="1"/>
</dbReference>
<name>A0A9N7VKK8_PLEPL</name>
<feature type="domain" description="Sushi" evidence="8">
    <location>
        <begin position="85"/>
        <end position="146"/>
    </location>
</feature>
<dbReference type="InterPro" id="IPR000436">
    <property type="entry name" value="Sushi_SCR_CCP_dom"/>
</dbReference>
<evidence type="ECO:0000256" key="3">
    <source>
        <dbReference type="ARBA" id="ARBA00022737"/>
    </source>
</evidence>
<comment type="caution">
    <text evidence="9">The sequence shown here is derived from an EMBL/GenBank/DDBJ whole genome shotgun (WGS) entry which is preliminary data.</text>
</comment>
<evidence type="ECO:0000256" key="1">
    <source>
        <dbReference type="ARBA" id="ARBA00022659"/>
    </source>
</evidence>
<evidence type="ECO:0000313" key="10">
    <source>
        <dbReference type="Proteomes" id="UP001153269"/>
    </source>
</evidence>
<dbReference type="FunFam" id="2.10.70.10:FF:000002">
    <property type="entry name" value="CUB and Sushi multiple domains 3"/>
    <property type="match status" value="1"/>
</dbReference>
<dbReference type="CDD" id="cd00041">
    <property type="entry name" value="CUB"/>
    <property type="match status" value="2"/>
</dbReference>
<keyword evidence="2" id="KW-0732">Signal</keyword>
<dbReference type="EMBL" id="CADEAL010004070">
    <property type="protein sequence ID" value="CAB1450923.1"/>
    <property type="molecule type" value="Genomic_DNA"/>
</dbReference>
<dbReference type="PANTHER" id="PTHR45656">
    <property type="entry name" value="PROTEIN CBR-CLEC-78"/>
    <property type="match status" value="1"/>
</dbReference>
<dbReference type="Gene3D" id="2.10.70.10">
    <property type="entry name" value="Complement Module, domain 1"/>
    <property type="match status" value="1"/>
</dbReference>
<dbReference type="Pfam" id="PF00084">
    <property type="entry name" value="Sushi"/>
    <property type="match status" value="1"/>
</dbReference>
<dbReference type="InterPro" id="IPR051277">
    <property type="entry name" value="SEZ6_CSMD_C4BPB_Regulators"/>
</dbReference>
<dbReference type="Proteomes" id="UP001153269">
    <property type="component" value="Unassembled WGS sequence"/>
</dbReference>
<accession>A0A9N7VKK8</accession>
<protein>
    <submittedName>
        <fullName evidence="9">Uncharacterized protein</fullName>
    </submittedName>
</protein>
<keyword evidence="4" id="KW-1015">Disulfide bond</keyword>
<dbReference type="Pfam" id="PF00431">
    <property type="entry name" value="CUB"/>
    <property type="match status" value="1"/>
</dbReference>
<evidence type="ECO:0000256" key="4">
    <source>
        <dbReference type="ARBA" id="ARBA00023157"/>
    </source>
</evidence>
<evidence type="ECO:0000256" key="6">
    <source>
        <dbReference type="SAM" id="MobiDB-lite"/>
    </source>
</evidence>
<comment type="caution">
    <text evidence="5">Lacks conserved residue(s) required for the propagation of feature annotation.</text>
</comment>
<dbReference type="CDD" id="cd00033">
    <property type="entry name" value="CCP"/>
    <property type="match status" value="1"/>
</dbReference>
<organism evidence="9 10">
    <name type="scientific">Pleuronectes platessa</name>
    <name type="common">European plaice</name>
    <dbReference type="NCBI Taxonomy" id="8262"/>
    <lineage>
        <taxon>Eukaryota</taxon>
        <taxon>Metazoa</taxon>
        <taxon>Chordata</taxon>
        <taxon>Craniata</taxon>
        <taxon>Vertebrata</taxon>
        <taxon>Euteleostomi</taxon>
        <taxon>Actinopterygii</taxon>
        <taxon>Neopterygii</taxon>
        <taxon>Teleostei</taxon>
        <taxon>Neoteleostei</taxon>
        <taxon>Acanthomorphata</taxon>
        <taxon>Carangaria</taxon>
        <taxon>Pleuronectiformes</taxon>
        <taxon>Pleuronectoidei</taxon>
        <taxon>Pleuronectidae</taxon>
        <taxon>Pleuronectes</taxon>
    </lineage>
</organism>
<dbReference type="PROSITE" id="PS01180">
    <property type="entry name" value="CUB"/>
    <property type="match status" value="1"/>
</dbReference>
<dbReference type="PANTHER" id="PTHR45656:SF4">
    <property type="entry name" value="PROTEIN CBR-CLEC-78"/>
    <property type="match status" value="1"/>
</dbReference>